<keyword evidence="4" id="KW-0648">Protein biosynthesis</keyword>
<evidence type="ECO:0000256" key="4">
    <source>
        <dbReference type="ARBA" id="ARBA00022917"/>
    </source>
</evidence>
<feature type="compositionally biased region" description="Basic and acidic residues" evidence="6">
    <location>
        <begin position="276"/>
        <end position="292"/>
    </location>
</feature>
<dbReference type="InterPro" id="IPR045853">
    <property type="entry name" value="Pep_chain_release_fac_I_sf"/>
</dbReference>
<dbReference type="NCBIfam" id="TIGR00019">
    <property type="entry name" value="prfA"/>
    <property type="match status" value="1"/>
</dbReference>
<accession>A0A1F4PPB4</accession>
<protein>
    <recommendedName>
        <fullName evidence="5">Peptide chain release factor 1</fullName>
    </recommendedName>
</protein>
<evidence type="ECO:0000313" key="8">
    <source>
        <dbReference type="EMBL" id="OGB85494.1"/>
    </source>
</evidence>
<dbReference type="PANTHER" id="PTHR43804">
    <property type="entry name" value="LD18447P"/>
    <property type="match status" value="1"/>
</dbReference>
<dbReference type="Gene3D" id="3.30.160.20">
    <property type="match status" value="1"/>
</dbReference>
<gene>
    <name evidence="8" type="ORF">A2994_01520</name>
</gene>
<dbReference type="STRING" id="1798539.A2994_01520"/>
<dbReference type="EMBL" id="METE01000003">
    <property type="protein sequence ID" value="OGB85494.1"/>
    <property type="molecule type" value="Genomic_DNA"/>
</dbReference>
<dbReference type="SUPFAM" id="SSF75620">
    <property type="entry name" value="Release factor"/>
    <property type="match status" value="1"/>
</dbReference>
<keyword evidence="3" id="KW-0488">Methylation</keyword>
<comment type="similarity">
    <text evidence="2">Belongs to the prokaryotic/mitochondrial release factor family.</text>
</comment>
<sequence length="349" mass="38993">MDNRIKALKDELTGIEEQLSRIQSLTPEEIKTLSRRQSQINKVLTLADKLASTEKKITDNKDIVATETGELAELASAELKTLEADQTKYKKDLEYLLNPDSADLAKDVILEVRAGTGGDEAAIFAGDLLRMYTRYATEQDWKVIPLSLSPTESGDGYKEALVQIEGDGAFAKLRFESGVHRVQRVPETEAKGRIHTSTATVAVMPVAEQVDIEIRPEDLRIDVFHSSGKGGQSVNTTDSAVRITHIPTGTVATCQTERSQTQNKEKAMAVLRTRILDAQHEKQDKERKENRRSQIGTGERSEKIRTYNFPQDRITDHRINESWHNIQKILDGDLTPIISALETAESKLD</sequence>
<comment type="caution">
    <text evidence="8">The sequence shown here is derived from an EMBL/GenBank/DDBJ whole genome shotgun (WGS) entry which is preliminary data.</text>
</comment>
<dbReference type="PANTHER" id="PTHR43804:SF7">
    <property type="entry name" value="LD18447P"/>
    <property type="match status" value="1"/>
</dbReference>
<dbReference type="FunFam" id="3.30.70.1660:FF:000002">
    <property type="entry name" value="Peptide chain release factor 1"/>
    <property type="match status" value="1"/>
</dbReference>
<dbReference type="InterPro" id="IPR004373">
    <property type="entry name" value="RF-1"/>
</dbReference>
<name>A0A1F4PPB4_UNCK3</name>
<dbReference type="Gene3D" id="6.10.140.1950">
    <property type="match status" value="1"/>
</dbReference>
<dbReference type="SMART" id="SM00937">
    <property type="entry name" value="PCRF"/>
    <property type="match status" value="1"/>
</dbReference>
<dbReference type="NCBIfam" id="NF001859">
    <property type="entry name" value="PRK00591.1"/>
    <property type="match status" value="1"/>
</dbReference>
<comment type="function">
    <text evidence="1">Peptide chain release factor 1 directs the termination of translation in response to the peptide chain termination codons UAG and UAA.</text>
</comment>
<evidence type="ECO:0000313" key="9">
    <source>
        <dbReference type="Proteomes" id="UP000179010"/>
    </source>
</evidence>
<dbReference type="GO" id="GO:0005737">
    <property type="term" value="C:cytoplasm"/>
    <property type="evidence" value="ECO:0007669"/>
    <property type="project" value="UniProtKB-ARBA"/>
</dbReference>
<evidence type="ECO:0000256" key="1">
    <source>
        <dbReference type="ARBA" id="ARBA00002986"/>
    </source>
</evidence>
<dbReference type="InterPro" id="IPR005139">
    <property type="entry name" value="PCRF"/>
</dbReference>
<feature type="domain" description="Prokaryotic-type class I peptide chain release factors" evidence="7">
    <location>
        <begin position="225"/>
        <end position="241"/>
    </location>
</feature>
<dbReference type="Gene3D" id="3.30.70.1660">
    <property type="match status" value="1"/>
</dbReference>
<evidence type="ECO:0000256" key="3">
    <source>
        <dbReference type="ARBA" id="ARBA00022481"/>
    </source>
</evidence>
<dbReference type="AlphaFoldDB" id="A0A1F4PPB4"/>
<feature type="region of interest" description="Disordered" evidence="6">
    <location>
        <begin position="276"/>
        <end position="309"/>
    </location>
</feature>
<organism evidence="8 9">
    <name type="scientific">candidate division Kazan bacterium RIFCSPLOWO2_01_FULL_48_13</name>
    <dbReference type="NCBI Taxonomy" id="1798539"/>
    <lineage>
        <taxon>Bacteria</taxon>
        <taxon>Bacteria division Kazan-3B-28</taxon>
    </lineage>
</organism>
<dbReference type="InterPro" id="IPR000352">
    <property type="entry name" value="Pep_chain_release_fac_I"/>
</dbReference>
<reference evidence="8 9" key="1">
    <citation type="journal article" date="2016" name="Nat. Commun.">
        <title>Thousands of microbial genomes shed light on interconnected biogeochemical processes in an aquifer system.</title>
        <authorList>
            <person name="Anantharaman K."/>
            <person name="Brown C.T."/>
            <person name="Hug L.A."/>
            <person name="Sharon I."/>
            <person name="Castelle C.J."/>
            <person name="Probst A.J."/>
            <person name="Thomas B.C."/>
            <person name="Singh A."/>
            <person name="Wilkins M.J."/>
            <person name="Karaoz U."/>
            <person name="Brodie E.L."/>
            <person name="Williams K.H."/>
            <person name="Hubbard S.S."/>
            <person name="Banfield J.F."/>
        </authorList>
    </citation>
    <scope>NUCLEOTIDE SEQUENCE [LARGE SCALE GENOMIC DNA]</scope>
</reference>
<evidence type="ECO:0000256" key="2">
    <source>
        <dbReference type="ARBA" id="ARBA00010835"/>
    </source>
</evidence>
<dbReference type="FunFam" id="3.30.160.20:FF:000004">
    <property type="entry name" value="Peptide chain release factor 1"/>
    <property type="match status" value="1"/>
</dbReference>
<evidence type="ECO:0000256" key="6">
    <source>
        <dbReference type="SAM" id="MobiDB-lite"/>
    </source>
</evidence>
<proteinExistence type="inferred from homology"/>
<dbReference type="GO" id="GO:0016149">
    <property type="term" value="F:translation release factor activity, codon specific"/>
    <property type="evidence" value="ECO:0007669"/>
    <property type="project" value="InterPro"/>
</dbReference>
<dbReference type="Pfam" id="PF00472">
    <property type="entry name" value="RF-1"/>
    <property type="match status" value="1"/>
</dbReference>
<dbReference type="Proteomes" id="UP000179010">
    <property type="component" value="Unassembled WGS sequence"/>
</dbReference>
<dbReference type="PROSITE" id="PS00745">
    <property type="entry name" value="RF_PROK_I"/>
    <property type="match status" value="1"/>
</dbReference>
<dbReference type="InterPro" id="IPR050057">
    <property type="entry name" value="Prokaryotic/Mito_RF"/>
</dbReference>
<evidence type="ECO:0000256" key="5">
    <source>
        <dbReference type="NCBIfam" id="TIGR00019"/>
    </source>
</evidence>
<dbReference type="Pfam" id="PF03462">
    <property type="entry name" value="PCRF"/>
    <property type="match status" value="1"/>
</dbReference>
<evidence type="ECO:0000259" key="7">
    <source>
        <dbReference type="PROSITE" id="PS00745"/>
    </source>
</evidence>